<name>A0ABS4BQS8_9FLAO</name>
<protein>
    <submittedName>
        <fullName evidence="1">Uncharacterized protein</fullName>
    </submittedName>
</protein>
<proteinExistence type="predicted"/>
<dbReference type="Proteomes" id="UP000670776">
    <property type="component" value="Unassembled WGS sequence"/>
</dbReference>
<evidence type="ECO:0000313" key="1">
    <source>
        <dbReference type="EMBL" id="MBP0902381.1"/>
    </source>
</evidence>
<sequence length="188" mass="22189">MNNIIKLNIQPVESDETFLLILPSRFIYEVEKIYYLVDYFSEQIICRKAIAYKETLRLGELSDMHTFLAKNCNKKLFYSILKNQFKTRLTQDKFDNLSDIQKLEYKVGDLYSYINPDILVDVLIFTSPQNLSSYKSNIKNSEKIPEIDGASLLSKKPVLTKNYCHKTYWNFEHQRPYTESELTKLKSI</sequence>
<dbReference type="EMBL" id="JAGJCB010000001">
    <property type="protein sequence ID" value="MBP0902381.1"/>
    <property type="molecule type" value="Genomic_DNA"/>
</dbReference>
<accession>A0ABS4BQS8</accession>
<reference evidence="1 2" key="1">
    <citation type="submission" date="2021-04" db="EMBL/GenBank/DDBJ databases">
        <title>Mariniflexile gromovii gen. nov., sp. nov., a gliding bacterium isolated from the sea urchin Strongylocentrotus intermedius.</title>
        <authorList>
            <person name="Ko S."/>
            <person name="Le V."/>
            <person name="Ahn C.-Y."/>
            <person name="Oh H.-M."/>
        </authorList>
    </citation>
    <scope>NUCLEOTIDE SEQUENCE [LARGE SCALE GENOMIC DNA]</scope>
    <source>
        <strain evidence="1 2">KCTC 12570</strain>
    </source>
</reference>
<dbReference type="RefSeq" id="WP_209651752.1">
    <property type="nucleotide sequence ID" value="NZ_JAGJCB010000001.1"/>
</dbReference>
<keyword evidence="2" id="KW-1185">Reference proteome</keyword>
<comment type="caution">
    <text evidence="1">The sequence shown here is derived from an EMBL/GenBank/DDBJ whole genome shotgun (WGS) entry which is preliminary data.</text>
</comment>
<gene>
    <name evidence="1" type="ORF">J8H85_00955</name>
</gene>
<evidence type="ECO:0000313" key="2">
    <source>
        <dbReference type="Proteomes" id="UP000670776"/>
    </source>
</evidence>
<organism evidence="1 2">
    <name type="scientific">Mariniflexile gromovii</name>
    <dbReference type="NCBI Taxonomy" id="362523"/>
    <lineage>
        <taxon>Bacteria</taxon>
        <taxon>Pseudomonadati</taxon>
        <taxon>Bacteroidota</taxon>
        <taxon>Flavobacteriia</taxon>
        <taxon>Flavobacteriales</taxon>
        <taxon>Flavobacteriaceae</taxon>
        <taxon>Mariniflexile</taxon>
    </lineage>
</organism>